<keyword evidence="3" id="KW-1185">Reference proteome</keyword>
<accession>A0A0G2UPB0</accession>
<sequence length="161" mass="18206">MENEEAWRSSLLSSHGLWCVCGHWKSHIVLSDDANCEEVSGSDWMERAAMRWLRQARENHDLWCLCASWREHALSLEENRILLASLPAFLAEKPRSRSSGTARESCFGRVIKKLTRRRSTTARSSVVSAGGVSSSSGASTVSSRSWQWFGMLPVYRPSNRF</sequence>
<dbReference type="RefSeq" id="YP_010790342.1">
    <property type="nucleotide sequence ID" value="NC_075417.1"/>
</dbReference>
<feature type="domain" description="Hepatitis TT virus Orf2/Gyrovirus Vp2 N-terminal" evidence="1">
    <location>
        <begin position="51"/>
        <end position="77"/>
    </location>
</feature>
<evidence type="ECO:0000259" key="1">
    <source>
        <dbReference type="Pfam" id="PF02957"/>
    </source>
</evidence>
<reference evidence="2 3" key="1">
    <citation type="journal article" date="2003" name="Arch. Virol.">
        <title>Isolation of cytomegalovirus and foamy virus from the drill monkey (Mandrillus leucophaeus) and prevalence of antibodies to these viruses amongst wild-born and captive-bred individuals.</title>
        <authorList>
            <person name="Blewett E.L."/>
            <person name="Lewis J."/>
            <person name="Gadsby E.L."/>
            <person name="Neubauer S.R."/>
            <person name="Eberle R."/>
        </authorList>
    </citation>
    <scope>NUCLEOTIDE SEQUENCE [LARGE SCALE GENOMIC DNA]</scope>
    <source>
        <strain evidence="2">OCOM6-2</strain>
    </source>
</reference>
<evidence type="ECO:0000313" key="3">
    <source>
        <dbReference type="Proteomes" id="UP000114976"/>
    </source>
</evidence>
<dbReference type="Proteomes" id="UP000114976">
    <property type="component" value="Segment"/>
</dbReference>
<gene>
    <name evidence="2" type="primary">US31</name>
</gene>
<dbReference type="InterPro" id="IPR004118">
    <property type="entry name" value="HEV_TT_vir_Orf2/Gyrovir_Vp2_N"/>
</dbReference>
<reference evidence="2 3" key="2">
    <citation type="journal article" date="2015" name="Genome Announc.">
        <title>Complete Genome Sequences of Mandrillus leucophaeus and Papio ursinus Cytomegaloviruses.</title>
        <authorList>
            <person name="Blewett E.L."/>
            <person name="Sherrod C.J."/>
            <person name="Texier J.R."/>
            <person name="Conrad T.M."/>
            <person name="Dittmer D.P."/>
        </authorList>
    </citation>
    <scope>NUCLEOTIDE SEQUENCE [LARGE SCALE GENOMIC DNA]</scope>
    <source>
        <strain evidence="2">OCOM6-2</strain>
    </source>
</reference>
<feature type="domain" description="Hepatitis TT virus Orf2/Gyrovirus Vp2 N-terminal" evidence="1">
    <location>
        <begin position="2"/>
        <end position="49"/>
    </location>
</feature>
<dbReference type="KEGG" id="vg:80527701"/>
<protein>
    <submittedName>
        <fullName evidence="2">Protein US31</fullName>
    </submittedName>
</protein>
<dbReference type="Pfam" id="PF02957">
    <property type="entry name" value="TT_ORF2-like"/>
    <property type="match status" value="2"/>
</dbReference>
<dbReference type="GeneID" id="80527701"/>
<evidence type="ECO:0000313" key="2">
    <source>
        <dbReference type="EMBL" id="AKI29736.1"/>
    </source>
</evidence>
<organism evidence="2 3">
    <name type="scientific">Mandrillus leucophaeus cytomegalovirus</name>
    <dbReference type="NCBI Taxonomy" id="1654930"/>
    <lineage>
        <taxon>Viruses</taxon>
        <taxon>Duplodnaviria</taxon>
        <taxon>Heunggongvirae</taxon>
        <taxon>Peploviricota</taxon>
        <taxon>Herviviricetes</taxon>
        <taxon>Herpesvirales</taxon>
        <taxon>Orthoherpesviridae</taxon>
        <taxon>Betaherpesvirinae</taxon>
        <taxon>Cytomegalovirus</taxon>
        <taxon>Cytomegalovirus mandrillinebeta1</taxon>
        <taxon>Mandrilline betaherpesvirus 1</taxon>
    </lineage>
</organism>
<proteinExistence type="predicted"/>
<dbReference type="EMBL" id="KR297253">
    <property type="protein sequence ID" value="AKI29736.1"/>
    <property type="molecule type" value="Genomic_DNA"/>
</dbReference>
<name>A0A0G2UPB0_9BETA</name>